<name>A0ABP4EB53_9ACTN</name>
<feature type="transmembrane region" description="Helical" evidence="7">
    <location>
        <begin position="326"/>
        <end position="345"/>
    </location>
</feature>
<evidence type="ECO:0000256" key="4">
    <source>
        <dbReference type="ARBA" id="ARBA00023136"/>
    </source>
</evidence>
<feature type="transmembrane region" description="Helical" evidence="7">
    <location>
        <begin position="43"/>
        <end position="62"/>
    </location>
</feature>
<keyword evidence="4 7" id="KW-0472">Membrane</keyword>
<dbReference type="PROSITE" id="PS50850">
    <property type="entry name" value="MFS"/>
    <property type="match status" value="1"/>
</dbReference>
<keyword evidence="3 7" id="KW-1133">Transmembrane helix</keyword>
<dbReference type="RefSeq" id="WP_344625436.1">
    <property type="nucleotide sequence ID" value="NZ_BAAALD010000044.1"/>
</dbReference>
<dbReference type="Proteomes" id="UP001499987">
    <property type="component" value="Unassembled WGS sequence"/>
</dbReference>
<dbReference type="InterPro" id="IPR036259">
    <property type="entry name" value="MFS_trans_sf"/>
</dbReference>
<dbReference type="Gene3D" id="1.20.1720.10">
    <property type="entry name" value="Multidrug resistance protein D"/>
    <property type="match status" value="1"/>
</dbReference>
<dbReference type="SUPFAM" id="SSF103473">
    <property type="entry name" value="MFS general substrate transporter"/>
    <property type="match status" value="1"/>
</dbReference>
<comment type="subcellular location">
    <subcellularLocation>
        <location evidence="1">Cell membrane</location>
        <topology evidence="1">Multi-pass membrane protein</topology>
    </subcellularLocation>
</comment>
<dbReference type="Pfam" id="PF07690">
    <property type="entry name" value="MFS_1"/>
    <property type="match status" value="1"/>
</dbReference>
<feature type="transmembrane region" description="Helical" evidence="7">
    <location>
        <begin position="428"/>
        <end position="450"/>
    </location>
</feature>
<feature type="transmembrane region" description="Helical" evidence="7">
    <location>
        <begin position="357"/>
        <end position="377"/>
    </location>
</feature>
<evidence type="ECO:0000256" key="7">
    <source>
        <dbReference type="SAM" id="Phobius"/>
    </source>
</evidence>
<feature type="transmembrane region" description="Helical" evidence="7">
    <location>
        <begin position="220"/>
        <end position="240"/>
    </location>
</feature>
<feature type="domain" description="Major facilitator superfamily (MFS) profile" evidence="8">
    <location>
        <begin position="8"/>
        <end position="455"/>
    </location>
</feature>
<dbReference type="EMBL" id="BAAALD010000044">
    <property type="protein sequence ID" value="GAA1096792.1"/>
    <property type="molecule type" value="Genomic_DNA"/>
</dbReference>
<sequence>MSPSPRLTLAASTTGAVLVALDGTVLTVAQPALQRDLHTDFAQVQWTSTGYLIAVASLLILAGRLGDRYGHRRVFAVGTLGFGAASAGIGLAPGIGWVIALRVVQGVFGALLQPATLGMLRAAYPPERLATAVAIRTSAIGAAAAAGPVLGGALVTALGWRAVFALNVLPALVIGVLALGLRGTPPAPSAPVRLDPVGAALLGTALACLVHTLVGLPETGWTASAALGALVSAAAGAAFVRHERRTASPLVPPDLVGSRAVAASLGVLVAASAAMFGTLFLAGWYLQDVLALDPFSAGLRALPLAAAMVLAAPLAPVLLKRHGPRRTIASAMALLTAGVLVLARLDRTAGALSTGAGFLLMGAGFGTVMVAATAMVVRRAATAHAGVAGGLQQTAMNTGPALGVATATTALALFSGTPHPAGPALENALGPSFALLALAGTAGTALALALPHRTAPADPASSDPAPADPASSDQAPAHAGPRRSGTS</sequence>
<dbReference type="Gene3D" id="1.20.1250.20">
    <property type="entry name" value="MFS general substrate transporter like domains"/>
    <property type="match status" value="1"/>
</dbReference>
<evidence type="ECO:0000256" key="1">
    <source>
        <dbReference type="ARBA" id="ARBA00004651"/>
    </source>
</evidence>
<feature type="region of interest" description="Disordered" evidence="6">
    <location>
        <begin position="452"/>
        <end position="487"/>
    </location>
</feature>
<organism evidence="9 10">
    <name type="scientific">Kitasatospora arboriphila</name>
    <dbReference type="NCBI Taxonomy" id="258052"/>
    <lineage>
        <taxon>Bacteria</taxon>
        <taxon>Bacillati</taxon>
        <taxon>Actinomycetota</taxon>
        <taxon>Actinomycetes</taxon>
        <taxon>Kitasatosporales</taxon>
        <taxon>Streptomycetaceae</taxon>
        <taxon>Kitasatospora</taxon>
    </lineage>
</organism>
<comment type="caution">
    <text evidence="9">The sequence shown here is derived from an EMBL/GenBank/DDBJ whole genome shotgun (WGS) entry which is preliminary data.</text>
</comment>
<feature type="transmembrane region" description="Helical" evidence="7">
    <location>
        <begin position="261"/>
        <end position="286"/>
    </location>
</feature>
<proteinExistence type="predicted"/>
<evidence type="ECO:0000313" key="10">
    <source>
        <dbReference type="Proteomes" id="UP001499987"/>
    </source>
</evidence>
<dbReference type="PANTHER" id="PTHR42718:SF42">
    <property type="entry name" value="EXPORT PROTEIN"/>
    <property type="match status" value="1"/>
</dbReference>
<dbReference type="PANTHER" id="PTHR42718">
    <property type="entry name" value="MAJOR FACILITATOR SUPERFAMILY MULTIDRUG TRANSPORTER MFSC"/>
    <property type="match status" value="1"/>
</dbReference>
<reference evidence="10" key="1">
    <citation type="journal article" date="2019" name="Int. J. Syst. Evol. Microbiol.">
        <title>The Global Catalogue of Microorganisms (GCM) 10K type strain sequencing project: providing services to taxonomists for standard genome sequencing and annotation.</title>
        <authorList>
            <consortium name="The Broad Institute Genomics Platform"/>
            <consortium name="The Broad Institute Genome Sequencing Center for Infectious Disease"/>
            <person name="Wu L."/>
            <person name="Ma J."/>
        </authorList>
    </citation>
    <scope>NUCLEOTIDE SEQUENCE [LARGE SCALE GENOMIC DNA]</scope>
    <source>
        <strain evidence="10">JCM 13002</strain>
    </source>
</reference>
<feature type="compositionally biased region" description="Low complexity" evidence="6">
    <location>
        <begin position="452"/>
        <end position="477"/>
    </location>
</feature>
<evidence type="ECO:0000256" key="6">
    <source>
        <dbReference type="SAM" id="MobiDB-lite"/>
    </source>
</evidence>
<keyword evidence="5" id="KW-0046">Antibiotic resistance</keyword>
<feature type="transmembrane region" description="Helical" evidence="7">
    <location>
        <begin position="133"/>
        <end position="156"/>
    </location>
</feature>
<evidence type="ECO:0000256" key="5">
    <source>
        <dbReference type="ARBA" id="ARBA00023251"/>
    </source>
</evidence>
<feature type="transmembrane region" description="Helical" evidence="7">
    <location>
        <begin position="162"/>
        <end position="181"/>
    </location>
</feature>
<keyword evidence="2 7" id="KW-0812">Transmembrane</keyword>
<evidence type="ECO:0000256" key="3">
    <source>
        <dbReference type="ARBA" id="ARBA00022989"/>
    </source>
</evidence>
<evidence type="ECO:0000256" key="2">
    <source>
        <dbReference type="ARBA" id="ARBA00022692"/>
    </source>
</evidence>
<keyword evidence="10" id="KW-1185">Reference proteome</keyword>
<evidence type="ECO:0000313" key="9">
    <source>
        <dbReference type="EMBL" id="GAA1096792.1"/>
    </source>
</evidence>
<gene>
    <name evidence="9" type="ORF">GCM10009663_44830</name>
</gene>
<evidence type="ECO:0000259" key="8">
    <source>
        <dbReference type="PROSITE" id="PS50850"/>
    </source>
</evidence>
<feature type="transmembrane region" description="Helical" evidence="7">
    <location>
        <begin position="74"/>
        <end position="100"/>
    </location>
</feature>
<accession>A0ABP4EB53</accession>
<dbReference type="CDD" id="cd17321">
    <property type="entry name" value="MFS_MMR_MDR_like"/>
    <property type="match status" value="1"/>
</dbReference>
<feature type="transmembrane region" description="Helical" evidence="7">
    <location>
        <begin position="298"/>
        <end position="319"/>
    </location>
</feature>
<protein>
    <recommendedName>
        <fullName evidence="8">Major facilitator superfamily (MFS) profile domain-containing protein</fullName>
    </recommendedName>
</protein>
<dbReference type="InterPro" id="IPR011701">
    <property type="entry name" value="MFS"/>
</dbReference>
<dbReference type="InterPro" id="IPR020846">
    <property type="entry name" value="MFS_dom"/>
</dbReference>
<feature type="transmembrane region" description="Helical" evidence="7">
    <location>
        <begin position="398"/>
        <end position="416"/>
    </location>
</feature>